<dbReference type="EMBL" id="JABCKV010001623">
    <property type="protein sequence ID" value="KAG5639941.1"/>
    <property type="molecule type" value="Genomic_DNA"/>
</dbReference>
<organism evidence="1 2">
    <name type="scientific">Asterophora parasitica</name>
    <dbReference type="NCBI Taxonomy" id="117018"/>
    <lineage>
        <taxon>Eukaryota</taxon>
        <taxon>Fungi</taxon>
        <taxon>Dikarya</taxon>
        <taxon>Basidiomycota</taxon>
        <taxon>Agaricomycotina</taxon>
        <taxon>Agaricomycetes</taxon>
        <taxon>Agaricomycetidae</taxon>
        <taxon>Agaricales</taxon>
        <taxon>Tricholomatineae</taxon>
        <taxon>Lyophyllaceae</taxon>
        <taxon>Asterophora</taxon>
    </lineage>
</organism>
<reference evidence="1" key="2">
    <citation type="submission" date="2021-10" db="EMBL/GenBank/DDBJ databases">
        <title>Phylogenomics reveals ancestral predisposition of the termite-cultivated fungus Termitomyces towards a domesticated lifestyle.</title>
        <authorList>
            <person name="Auxier B."/>
            <person name="Grum-Grzhimaylo A."/>
            <person name="Cardenas M.E."/>
            <person name="Lodge J.D."/>
            <person name="Laessoe T."/>
            <person name="Pedersen O."/>
            <person name="Smith M.E."/>
            <person name="Kuyper T.W."/>
            <person name="Franco-Molano E.A."/>
            <person name="Baroni T.J."/>
            <person name="Aanen D.K."/>
        </authorList>
    </citation>
    <scope>NUCLEOTIDE SEQUENCE</scope>
    <source>
        <strain evidence="1">AP01</strain>
        <tissue evidence="1">Mycelium</tissue>
    </source>
</reference>
<sequence length="208" mass="22512">MLLPEEWLASLESLMSTLLLTSQTTAAAHACVLALIDLTPPMASNSATPAVVQTSPSMAQATATAIPLPTDLSNLPAFLKAYKVQAAANAKAEIEGRLCSTVISHLHPSLPPIYNGACGTGCDIINACNLYAGLCPQQFPNDHITISWVLTFMQQGWVAEFVAHVFQFGGAKKLFWDWDQFVSIFADKFYDPNKVVNTLLVLESSAYY</sequence>
<reference evidence="1" key="1">
    <citation type="submission" date="2020-07" db="EMBL/GenBank/DDBJ databases">
        <authorList>
            <person name="Nieuwenhuis M."/>
            <person name="Van De Peppel L.J.J."/>
        </authorList>
    </citation>
    <scope>NUCLEOTIDE SEQUENCE</scope>
    <source>
        <strain evidence="1">AP01</strain>
        <tissue evidence="1">Mycelium</tissue>
    </source>
</reference>
<protein>
    <submittedName>
        <fullName evidence="1">Uncharacterized protein</fullName>
    </submittedName>
</protein>
<dbReference type="AlphaFoldDB" id="A0A9P7K699"/>
<comment type="caution">
    <text evidence="1">The sequence shown here is derived from an EMBL/GenBank/DDBJ whole genome shotgun (WGS) entry which is preliminary data.</text>
</comment>
<dbReference type="Proteomes" id="UP000775547">
    <property type="component" value="Unassembled WGS sequence"/>
</dbReference>
<gene>
    <name evidence="1" type="ORF">DXG03_002283</name>
</gene>
<accession>A0A9P7K699</accession>
<proteinExistence type="predicted"/>
<name>A0A9P7K699_9AGAR</name>
<dbReference type="OrthoDB" id="10645162at2759"/>
<evidence type="ECO:0000313" key="1">
    <source>
        <dbReference type="EMBL" id="KAG5639941.1"/>
    </source>
</evidence>
<evidence type="ECO:0000313" key="2">
    <source>
        <dbReference type="Proteomes" id="UP000775547"/>
    </source>
</evidence>
<keyword evidence="2" id="KW-1185">Reference proteome</keyword>